<dbReference type="InterPro" id="IPR023296">
    <property type="entry name" value="Glyco_hydro_beta-prop_sf"/>
</dbReference>
<keyword evidence="5 7" id="KW-0378">Hydrolase</keyword>
<dbReference type="InterPro" id="IPR016840">
    <property type="entry name" value="Glyco_hydro_43_endo_a_Ara-ase"/>
</dbReference>
<evidence type="ECO:0000313" key="10">
    <source>
        <dbReference type="EMBL" id="KAF1941407.1"/>
    </source>
</evidence>
<dbReference type="CDD" id="cd18831">
    <property type="entry name" value="GH43_AnAbnA-like"/>
    <property type="match status" value="1"/>
</dbReference>
<organism evidence="10 11">
    <name type="scientific">Clathrospora elynae</name>
    <dbReference type="NCBI Taxonomy" id="706981"/>
    <lineage>
        <taxon>Eukaryota</taxon>
        <taxon>Fungi</taxon>
        <taxon>Dikarya</taxon>
        <taxon>Ascomycota</taxon>
        <taxon>Pezizomycotina</taxon>
        <taxon>Dothideomycetes</taxon>
        <taxon>Pleosporomycetidae</taxon>
        <taxon>Pleosporales</taxon>
        <taxon>Diademaceae</taxon>
        <taxon>Clathrospora</taxon>
    </lineage>
</organism>
<dbReference type="Pfam" id="PF04616">
    <property type="entry name" value="Glyco_hydro_43"/>
    <property type="match status" value="1"/>
</dbReference>
<dbReference type="AlphaFoldDB" id="A0A6A5SWM1"/>
<comment type="catalytic activity">
    <reaction evidence="1 7">
        <text>Endohydrolysis of (1-&gt;5)-alpha-arabinofuranosidic linkages in (1-&gt;5)-arabinans.</text>
        <dbReference type="EC" id="3.2.1.99"/>
    </reaction>
</comment>
<evidence type="ECO:0000313" key="11">
    <source>
        <dbReference type="Proteomes" id="UP000800038"/>
    </source>
</evidence>
<dbReference type="OrthoDB" id="195678at2759"/>
<dbReference type="Gene3D" id="2.115.10.20">
    <property type="entry name" value="Glycosyl hydrolase domain, family 43"/>
    <property type="match status" value="1"/>
</dbReference>
<keyword evidence="11" id="KW-1185">Reference proteome</keyword>
<dbReference type="UniPathway" id="UPA00667"/>
<comment type="similarity">
    <text evidence="3 7">Belongs to the glycosyl hydrolase 43 family.</text>
</comment>
<dbReference type="EC" id="3.2.1.99" evidence="4 7"/>
<evidence type="ECO:0000256" key="3">
    <source>
        <dbReference type="ARBA" id="ARBA00009865"/>
    </source>
</evidence>
<keyword evidence="6 7" id="KW-0326">Glycosidase</keyword>
<evidence type="ECO:0000256" key="5">
    <source>
        <dbReference type="ARBA" id="ARBA00022801"/>
    </source>
</evidence>
<dbReference type="PIRSF" id="PIRSF026534">
    <property type="entry name" value="Endo_alpha-L-arabinosidase"/>
    <property type="match status" value="1"/>
</dbReference>
<name>A0A6A5SWM1_9PLEO</name>
<evidence type="ECO:0000256" key="4">
    <source>
        <dbReference type="ARBA" id="ARBA00012586"/>
    </source>
</evidence>
<evidence type="ECO:0000256" key="2">
    <source>
        <dbReference type="ARBA" id="ARBA00004834"/>
    </source>
</evidence>
<feature type="site" description="Important for catalytic activity, responsible for pKa modulation of the active site Glu and correct orientation of both the proton donor and substrate" evidence="9">
    <location>
        <position position="201"/>
    </location>
</feature>
<protein>
    <recommendedName>
        <fullName evidence="4 7">Arabinan endo-1,5-alpha-L-arabinosidase</fullName>
        <ecNumber evidence="4 7">3.2.1.99</ecNumber>
    </recommendedName>
</protein>
<sequence>MKQFGSTIRDSRPARFTTAFLTALIITCATFLPFVVQGAVATPVPVPQPNADPGPHAQPQLDPQAIDHPTIDGIYPDPEECRGNCSWIHDPSIWYENGVYWRFSTSGNIAIATAPSLNGPWQYQGALLQNGTSIFVNGTQDIWAPSVTKRNKTYYCHYSVSALGLQNSSIGVATSASLSPGTWTDHGTIGLPLSDHYNLIDPYVYQETPTSPIYFTFGSFWSDIFQVELFPYDDMIAFGAWAAQNNRITNVIRNDTAKATVVEGAVMHKEGEYYYMFYSVGWCCNTPESGLAEEGDVYHVVVCRAEKPTGPFFDQQGKDCLGGGGGTTILRSHGDVYAPGGQGVMVQPDSGRTVMYYHYVRPSVGYEADQFFFGFNYIDWQNGWPIVVAA</sequence>
<dbReference type="PANTHER" id="PTHR43301:SF3">
    <property type="entry name" value="ARABINAN ENDO-1,5-ALPHA-L-ARABINOSIDASE A-RELATED"/>
    <property type="match status" value="1"/>
</dbReference>
<dbReference type="GO" id="GO:0046558">
    <property type="term" value="F:arabinan endo-1,5-alpha-L-arabinosidase activity"/>
    <property type="evidence" value="ECO:0007669"/>
    <property type="project" value="UniProtKB-EC"/>
</dbReference>
<dbReference type="PANTHER" id="PTHR43301">
    <property type="entry name" value="ARABINAN ENDO-1,5-ALPHA-L-ARABINOSIDASE"/>
    <property type="match status" value="1"/>
</dbReference>
<feature type="active site" description="Proton acceptor" evidence="8">
    <location>
        <position position="90"/>
    </location>
</feature>
<feature type="active site" description="Proton donor" evidence="8">
    <location>
        <position position="263"/>
    </location>
</feature>
<proteinExistence type="inferred from homology"/>
<dbReference type="InterPro" id="IPR006710">
    <property type="entry name" value="Glyco_hydro_43"/>
</dbReference>
<evidence type="ECO:0000256" key="8">
    <source>
        <dbReference type="PIRSR" id="PIRSR606710-1"/>
    </source>
</evidence>
<dbReference type="GO" id="GO:0031222">
    <property type="term" value="P:arabinan catabolic process"/>
    <property type="evidence" value="ECO:0007669"/>
    <property type="project" value="UniProtKB-UniPathway"/>
</dbReference>
<evidence type="ECO:0000256" key="7">
    <source>
        <dbReference type="PIRNR" id="PIRNR026534"/>
    </source>
</evidence>
<evidence type="ECO:0000256" key="6">
    <source>
        <dbReference type="ARBA" id="ARBA00023295"/>
    </source>
</evidence>
<dbReference type="InterPro" id="IPR050727">
    <property type="entry name" value="GH43_arabinanases"/>
</dbReference>
<dbReference type="EMBL" id="ML976048">
    <property type="protein sequence ID" value="KAF1941407.1"/>
    <property type="molecule type" value="Genomic_DNA"/>
</dbReference>
<accession>A0A6A5SWM1</accession>
<gene>
    <name evidence="10" type="ORF">EJ02DRAFT_492504</name>
</gene>
<comment type="pathway">
    <text evidence="2 7">Glycan metabolism; L-arabinan degradation.</text>
</comment>
<evidence type="ECO:0000256" key="1">
    <source>
        <dbReference type="ARBA" id="ARBA00000375"/>
    </source>
</evidence>
<reference evidence="10" key="1">
    <citation type="journal article" date="2020" name="Stud. Mycol.">
        <title>101 Dothideomycetes genomes: a test case for predicting lifestyles and emergence of pathogens.</title>
        <authorList>
            <person name="Haridas S."/>
            <person name="Albert R."/>
            <person name="Binder M."/>
            <person name="Bloem J."/>
            <person name="Labutti K."/>
            <person name="Salamov A."/>
            <person name="Andreopoulos B."/>
            <person name="Baker S."/>
            <person name="Barry K."/>
            <person name="Bills G."/>
            <person name="Bluhm B."/>
            <person name="Cannon C."/>
            <person name="Castanera R."/>
            <person name="Culley D."/>
            <person name="Daum C."/>
            <person name="Ezra D."/>
            <person name="Gonzalez J."/>
            <person name="Henrissat B."/>
            <person name="Kuo A."/>
            <person name="Liang C."/>
            <person name="Lipzen A."/>
            <person name="Lutzoni F."/>
            <person name="Magnuson J."/>
            <person name="Mondo S."/>
            <person name="Nolan M."/>
            <person name="Ohm R."/>
            <person name="Pangilinan J."/>
            <person name="Park H.-J."/>
            <person name="Ramirez L."/>
            <person name="Alfaro M."/>
            <person name="Sun H."/>
            <person name="Tritt A."/>
            <person name="Yoshinaga Y."/>
            <person name="Zwiers L.-H."/>
            <person name="Turgeon B."/>
            <person name="Goodwin S."/>
            <person name="Spatafora J."/>
            <person name="Crous P."/>
            <person name="Grigoriev I."/>
        </authorList>
    </citation>
    <scope>NUCLEOTIDE SEQUENCE</scope>
    <source>
        <strain evidence="10">CBS 161.51</strain>
    </source>
</reference>
<dbReference type="SUPFAM" id="SSF75005">
    <property type="entry name" value="Arabinanase/levansucrase/invertase"/>
    <property type="match status" value="1"/>
</dbReference>
<evidence type="ECO:0000256" key="9">
    <source>
        <dbReference type="PIRSR" id="PIRSR606710-2"/>
    </source>
</evidence>
<dbReference type="Proteomes" id="UP000800038">
    <property type="component" value="Unassembled WGS sequence"/>
</dbReference>